<keyword evidence="1" id="KW-0472">Membrane</keyword>
<dbReference type="GeneID" id="60685200"/>
<evidence type="ECO:0000256" key="1">
    <source>
        <dbReference type="SAM" id="Phobius"/>
    </source>
</evidence>
<dbReference type="AlphaFoldDB" id="A0AAE2UUQ9"/>
<dbReference type="Proteomes" id="UP000655037">
    <property type="component" value="Unassembled WGS sequence"/>
</dbReference>
<name>A0AAE2UUQ9_AGRVI</name>
<feature type="transmembrane region" description="Helical" evidence="1">
    <location>
        <begin position="32"/>
        <end position="49"/>
    </location>
</feature>
<evidence type="ECO:0000313" key="2">
    <source>
        <dbReference type="EMBL" id="MBF2715010.1"/>
    </source>
</evidence>
<protein>
    <submittedName>
        <fullName evidence="2">Uncharacterized protein</fullName>
    </submittedName>
</protein>
<accession>A0AAE2UUQ9</accession>
<gene>
    <name evidence="2" type="ORF">IEI95_012385</name>
</gene>
<proteinExistence type="predicted"/>
<dbReference type="RefSeq" id="WP_015917045.1">
    <property type="nucleotide sequence ID" value="NZ_AP023268.1"/>
</dbReference>
<keyword evidence="1" id="KW-1133">Transmembrane helix</keyword>
<keyword evidence="1" id="KW-0812">Transmembrane</keyword>
<sequence length="51" mass="5853">MNKAISAFLILAMAVQLIRPLGLPFLRKRSDFWKLAVLAFIIWTVTLLVRP</sequence>
<reference evidence="2" key="1">
    <citation type="submission" date="2020-11" db="EMBL/GenBank/DDBJ databases">
        <title>Agrobacterium vitis strain K377 genome.</title>
        <authorList>
            <person name="Xi H."/>
        </authorList>
    </citation>
    <scope>NUCLEOTIDE SEQUENCE</scope>
    <source>
        <strain evidence="2">K377</strain>
    </source>
</reference>
<evidence type="ECO:0000313" key="3">
    <source>
        <dbReference type="Proteomes" id="UP000655037"/>
    </source>
</evidence>
<comment type="caution">
    <text evidence="2">The sequence shown here is derived from an EMBL/GenBank/DDBJ whole genome shotgun (WGS) entry which is preliminary data.</text>
</comment>
<dbReference type="EMBL" id="JACXXJ020000005">
    <property type="protein sequence ID" value="MBF2715010.1"/>
    <property type="molecule type" value="Genomic_DNA"/>
</dbReference>
<organism evidence="2 3">
    <name type="scientific">Agrobacterium vitis</name>
    <name type="common">Rhizobium vitis</name>
    <dbReference type="NCBI Taxonomy" id="373"/>
    <lineage>
        <taxon>Bacteria</taxon>
        <taxon>Pseudomonadati</taxon>
        <taxon>Pseudomonadota</taxon>
        <taxon>Alphaproteobacteria</taxon>
        <taxon>Hyphomicrobiales</taxon>
        <taxon>Rhizobiaceae</taxon>
        <taxon>Rhizobium/Agrobacterium group</taxon>
        <taxon>Agrobacterium</taxon>
    </lineage>
</organism>